<dbReference type="Gene3D" id="3.10.490.10">
    <property type="entry name" value="Gamma-glutamyl cyclotransferase-like"/>
    <property type="match status" value="1"/>
</dbReference>
<feature type="domain" description="Gamma-glutamylcyclotransferase AIG2-like" evidence="7">
    <location>
        <begin position="14"/>
        <end position="133"/>
    </location>
</feature>
<proteinExistence type="inferred from homology"/>
<dbReference type="GO" id="GO:0016746">
    <property type="term" value="F:acyltransferase activity"/>
    <property type="evidence" value="ECO:0007669"/>
    <property type="project" value="UniProtKB-KW"/>
</dbReference>
<accession>A0A978UHZ5</accession>
<feature type="compositionally biased region" description="Basic and acidic residues" evidence="6">
    <location>
        <begin position="185"/>
        <end position="195"/>
    </location>
</feature>
<dbReference type="PANTHER" id="PTHR12510:SF15">
    <property type="entry name" value="GAMMA-GLUTAMYLCYCLOTRANSFERASE FAMILY PROTEIN"/>
    <property type="match status" value="1"/>
</dbReference>
<keyword evidence="3" id="KW-0808">Transferase</keyword>
<dbReference type="InterPro" id="IPR013024">
    <property type="entry name" value="GGCT-like"/>
</dbReference>
<dbReference type="GO" id="GO:0005829">
    <property type="term" value="C:cytosol"/>
    <property type="evidence" value="ECO:0007669"/>
    <property type="project" value="TreeGrafter"/>
</dbReference>
<dbReference type="PANTHER" id="PTHR12510">
    <property type="entry name" value="TROPONIN C-AKIN-1 PROTEIN"/>
    <property type="match status" value="1"/>
</dbReference>
<feature type="active site" description="Proton acceptor" evidence="4">
    <location>
        <position position="92"/>
    </location>
</feature>
<comment type="caution">
    <text evidence="8">The sequence shown here is derived from an EMBL/GenBank/DDBJ whole genome shotgun (WGS) entry which is preliminary data.</text>
</comment>
<dbReference type="InterPro" id="IPR009288">
    <property type="entry name" value="AIG2-like_dom"/>
</dbReference>
<dbReference type="InterPro" id="IPR039126">
    <property type="entry name" value="GGACT"/>
</dbReference>
<dbReference type="OrthoDB" id="113620at2759"/>
<dbReference type="CDD" id="cd06661">
    <property type="entry name" value="GGCT_like"/>
    <property type="match status" value="1"/>
</dbReference>
<comment type="function">
    <text evidence="1">Putative gamma-glutamylcyclotransferase.</text>
</comment>
<evidence type="ECO:0000313" key="9">
    <source>
        <dbReference type="Proteomes" id="UP000813462"/>
    </source>
</evidence>
<comment type="similarity">
    <text evidence="2 5">Belongs to the gamma-glutamylcyclotransferase family.</text>
</comment>
<evidence type="ECO:0000256" key="5">
    <source>
        <dbReference type="RuleBase" id="RU367036"/>
    </source>
</evidence>
<dbReference type="InterPro" id="IPR036568">
    <property type="entry name" value="GGCT-like_sf"/>
</dbReference>
<evidence type="ECO:0000256" key="4">
    <source>
        <dbReference type="PIRSR" id="PIRSR639126-1"/>
    </source>
</evidence>
<name>A0A978UHZ5_ZIZJJ</name>
<dbReference type="GO" id="GO:0061929">
    <property type="term" value="F:gamma-glutamylaminecyclotransferase activity"/>
    <property type="evidence" value="ECO:0007669"/>
    <property type="project" value="InterPro"/>
</dbReference>
<dbReference type="EMBL" id="JAEACU010000011">
    <property type="protein sequence ID" value="KAH7514426.1"/>
    <property type="molecule type" value="Genomic_DNA"/>
</dbReference>
<evidence type="ECO:0000313" key="8">
    <source>
        <dbReference type="EMBL" id="KAH7514426.1"/>
    </source>
</evidence>
<reference evidence="8" key="1">
    <citation type="journal article" date="2021" name="Front. Plant Sci.">
        <title>Chromosome-Scale Genome Assembly for Chinese Sour Jujube and Insights Into Its Genome Evolution and Domestication Signature.</title>
        <authorList>
            <person name="Shen L.-Y."/>
            <person name="Luo H."/>
            <person name="Wang X.-L."/>
            <person name="Wang X.-M."/>
            <person name="Qiu X.-J."/>
            <person name="Liu H."/>
            <person name="Zhou S.-S."/>
            <person name="Jia K.-H."/>
            <person name="Nie S."/>
            <person name="Bao Y.-T."/>
            <person name="Zhang R.-G."/>
            <person name="Yun Q.-Z."/>
            <person name="Chai Y.-H."/>
            <person name="Lu J.-Y."/>
            <person name="Li Y."/>
            <person name="Zhao S.-W."/>
            <person name="Mao J.-F."/>
            <person name="Jia S.-G."/>
            <person name="Mao Y.-M."/>
        </authorList>
    </citation>
    <scope>NUCLEOTIDE SEQUENCE</scope>
    <source>
        <strain evidence="8">AT0</strain>
        <tissue evidence="8">Leaf</tissue>
    </source>
</reference>
<evidence type="ECO:0000256" key="6">
    <source>
        <dbReference type="SAM" id="MobiDB-lite"/>
    </source>
</evidence>
<evidence type="ECO:0000256" key="1">
    <source>
        <dbReference type="ARBA" id="ARBA00002782"/>
    </source>
</evidence>
<evidence type="ECO:0000256" key="3">
    <source>
        <dbReference type="ARBA" id="ARBA00023315"/>
    </source>
</evidence>
<dbReference type="SUPFAM" id="SSF110857">
    <property type="entry name" value="Gamma-glutamyl cyclotransferase-like"/>
    <property type="match status" value="1"/>
</dbReference>
<feature type="region of interest" description="Disordered" evidence="6">
    <location>
        <begin position="183"/>
        <end position="222"/>
    </location>
</feature>
<dbReference type="Pfam" id="PF06094">
    <property type="entry name" value="GGACT"/>
    <property type="match status" value="1"/>
</dbReference>
<evidence type="ECO:0000259" key="7">
    <source>
        <dbReference type="Pfam" id="PF06094"/>
    </source>
</evidence>
<protein>
    <recommendedName>
        <fullName evidence="5">Gamma-glutamylcyclotransferase family protein</fullName>
    </recommendedName>
</protein>
<dbReference type="AlphaFoldDB" id="A0A978UHZ5"/>
<dbReference type="Proteomes" id="UP000813462">
    <property type="component" value="Unassembled WGS sequence"/>
</dbReference>
<keyword evidence="3" id="KW-0012">Acyltransferase</keyword>
<sequence>MADNSKDETKHSLIFTYGSLKRGFKNHFLMEDLITQNDAVFIGSFVTQDRYPLVIGPYTIGYLINLPGNGNRVKGELYSVSAPGLARLDELEATRLGHYERLPIEVVSYRTESDDKEQDNEDVVEAEAYYAHRSFGEALWNKKMIQCVSEYSERENSLFVKKKDRLNGGRNFLDELRDFISASSDTHETESEAKFGENPTPSSGSVGWNKIPDSWCEDPFRK</sequence>
<organism evidence="8 9">
    <name type="scientific">Ziziphus jujuba var. spinosa</name>
    <dbReference type="NCBI Taxonomy" id="714518"/>
    <lineage>
        <taxon>Eukaryota</taxon>
        <taxon>Viridiplantae</taxon>
        <taxon>Streptophyta</taxon>
        <taxon>Embryophyta</taxon>
        <taxon>Tracheophyta</taxon>
        <taxon>Spermatophyta</taxon>
        <taxon>Magnoliopsida</taxon>
        <taxon>eudicotyledons</taxon>
        <taxon>Gunneridae</taxon>
        <taxon>Pentapetalae</taxon>
        <taxon>rosids</taxon>
        <taxon>fabids</taxon>
        <taxon>Rosales</taxon>
        <taxon>Rhamnaceae</taxon>
        <taxon>Paliureae</taxon>
        <taxon>Ziziphus</taxon>
    </lineage>
</organism>
<evidence type="ECO:0000256" key="2">
    <source>
        <dbReference type="ARBA" id="ARBA00008861"/>
    </source>
</evidence>
<gene>
    <name evidence="8" type="ORF">FEM48_Zijuj11G0088400</name>
</gene>